<organism evidence="2 3">
    <name type="scientific">Durusdinium trenchii</name>
    <dbReference type="NCBI Taxonomy" id="1381693"/>
    <lineage>
        <taxon>Eukaryota</taxon>
        <taxon>Sar</taxon>
        <taxon>Alveolata</taxon>
        <taxon>Dinophyceae</taxon>
        <taxon>Suessiales</taxon>
        <taxon>Symbiodiniaceae</taxon>
        <taxon>Durusdinium</taxon>
    </lineage>
</organism>
<feature type="domain" description="DUF4116" evidence="1">
    <location>
        <begin position="1"/>
        <end position="40"/>
    </location>
</feature>
<name>A0ABP0JFW1_9DINO</name>
<evidence type="ECO:0000313" key="2">
    <source>
        <dbReference type="EMBL" id="CAK9013304.1"/>
    </source>
</evidence>
<keyword evidence="3" id="KW-1185">Reference proteome</keyword>
<dbReference type="InterPro" id="IPR025197">
    <property type="entry name" value="DUF4116"/>
</dbReference>
<dbReference type="Pfam" id="PF13475">
    <property type="entry name" value="DUF4116"/>
    <property type="match status" value="3"/>
</dbReference>
<evidence type="ECO:0000313" key="3">
    <source>
        <dbReference type="Proteomes" id="UP001642464"/>
    </source>
</evidence>
<accession>A0ABP0JFW1</accession>
<gene>
    <name evidence="2" type="ORF">SCF082_LOCUS11878</name>
</gene>
<protein>
    <submittedName>
        <fullName evidence="2">DUF4116 domain-containing protein</fullName>
    </submittedName>
</protein>
<feature type="domain" description="DUF4116" evidence="1">
    <location>
        <begin position="46"/>
        <end position="87"/>
    </location>
</feature>
<reference evidence="2 3" key="1">
    <citation type="submission" date="2024-02" db="EMBL/GenBank/DDBJ databases">
        <authorList>
            <person name="Chen Y."/>
            <person name="Shah S."/>
            <person name="Dougan E. K."/>
            <person name="Thang M."/>
            <person name="Chan C."/>
        </authorList>
    </citation>
    <scope>NUCLEOTIDE SEQUENCE [LARGE SCALE GENOMIC DNA]</scope>
</reference>
<comment type="caution">
    <text evidence="2">The sequence shown here is derived from an EMBL/GenBank/DDBJ whole genome shotgun (WGS) entry which is preliminary data.</text>
</comment>
<dbReference type="Proteomes" id="UP001642464">
    <property type="component" value="Unassembled WGS sequence"/>
</dbReference>
<dbReference type="EMBL" id="CAXAMM010007114">
    <property type="protein sequence ID" value="CAK9013304.1"/>
    <property type="molecule type" value="Genomic_DNA"/>
</dbReference>
<proteinExistence type="predicted"/>
<feature type="domain" description="DUF4116" evidence="1">
    <location>
        <begin position="89"/>
        <end position="128"/>
    </location>
</feature>
<evidence type="ECO:0000259" key="1">
    <source>
        <dbReference type="Pfam" id="PF13475"/>
    </source>
</evidence>
<sequence>MAAVSQTGHAIQHAAEELRSDRDVVVAALKGSPEAWMLLPPQCTANKDVMLALINLSGRHLQLADSCLKADPDVVMAALRSDVFSLQADRDFAIEAVKQNPRVLRYLGKLQQDVMVISAATKSSGSAMHLAWEDPFF</sequence>